<feature type="chain" id="PRO_5040168080" evidence="1">
    <location>
        <begin position="31"/>
        <end position="70"/>
    </location>
</feature>
<dbReference type="EMBL" id="JADNYJ010000010">
    <property type="protein sequence ID" value="KAF8909031.1"/>
    <property type="molecule type" value="Genomic_DNA"/>
</dbReference>
<name>A0A9P5TSB6_GYMJU</name>
<reference evidence="2" key="1">
    <citation type="submission" date="2020-11" db="EMBL/GenBank/DDBJ databases">
        <authorList>
            <consortium name="DOE Joint Genome Institute"/>
            <person name="Ahrendt S."/>
            <person name="Riley R."/>
            <person name="Andreopoulos W."/>
            <person name="LaButti K."/>
            <person name="Pangilinan J."/>
            <person name="Ruiz-duenas F.J."/>
            <person name="Barrasa J.M."/>
            <person name="Sanchez-Garcia M."/>
            <person name="Camarero S."/>
            <person name="Miyauchi S."/>
            <person name="Serrano A."/>
            <person name="Linde D."/>
            <person name="Babiker R."/>
            <person name="Drula E."/>
            <person name="Ayuso-Fernandez I."/>
            <person name="Pacheco R."/>
            <person name="Padilla G."/>
            <person name="Ferreira P."/>
            <person name="Barriuso J."/>
            <person name="Kellner H."/>
            <person name="Castanera R."/>
            <person name="Alfaro M."/>
            <person name="Ramirez L."/>
            <person name="Pisabarro A.G."/>
            <person name="Kuo A."/>
            <person name="Tritt A."/>
            <person name="Lipzen A."/>
            <person name="He G."/>
            <person name="Yan M."/>
            <person name="Ng V."/>
            <person name="Cullen D."/>
            <person name="Martin F."/>
            <person name="Rosso M.-N."/>
            <person name="Henrissat B."/>
            <person name="Hibbett D."/>
            <person name="Martinez A.T."/>
            <person name="Grigoriev I.V."/>
        </authorList>
    </citation>
    <scope>NUCLEOTIDE SEQUENCE</scope>
    <source>
        <strain evidence="2">AH 44721</strain>
    </source>
</reference>
<keyword evidence="1" id="KW-0732">Signal</keyword>
<comment type="caution">
    <text evidence="2">The sequence shown here is derived from an EMBL/GenBank/DDBJ whole genome shotgun (WGS) entry which is preliminary data.</text>
</comment>
<sequence>MSMFMAMMKEMTSLVVNLALISSSLMASSSTQNSISEKLSTLSRPQAEYSTAEFLFYDPSHSSPSKNGVT</sequence>
<evidence type="ECO:0000313" key="2">
    <source>
        <dbReference type="EMBL" id="KAF8909031.1"/>
    </source>
</evidence>
<protein>
    <submittedName>
        <fullName evidence="2">Uncharacterized protein</fullName>
    </submittedName>
</protein>
<keyword evidence="3" id="KW-1185">Reference proteome</keyword>
<proteinExistence type="predicted"/>
<gene>
    <name evidence="2" type="ORF">CPB84DRAFT_1766726</name>
</gene>
<accession>A0A9P5TSB6</accession>
<evidence type="ECO:0000313" key="3">
    <source>
        <dbReference type="Proteomes" id="UP000724874"/>
    </source>
</evidence>
<organism evidence="2 3">
    <name type="scientific">Gymnopilus junonius</name>
    <name type="common">Spectacular rustgill mushroom</name>
    <name type="synonym">Gymnopilus spectabilis subsp. junonius</name>
    <dbReference type="NCBI Taxonomy" id="109634"/>
    <lineage>
        <taxon>Eukaryota</taxon>
        <taxon>Fungi</taxon>
        <taxon>Dikarya</taxon>
        <taxon>Basidiomycota</taxon>
        <taxon>Agaricomycotina</taxon>
        <taxon>Agaricomycetes</taxon>
        <taxon>Agaricomycetidae</taxon>
        <taxon>Agaricales</taxon>
        <taxon>Agaricineae</taxon>
        <taxon>Hymenogastraceae</taxon>
        <taxon>Gymnopilus</taxon>
    </lineage>
</organism>
<evidence type="ECO:0000256" key="1">
    <source>
        <dbReference type="SAM" id="SignalP"/>
    </source>
</evidence>
<feature type="signal peptide" evidence="1">
    <location>
        <begin position="1"/>
        <end position="30"/>
    </location>
</feature>
<dbReference type="AlphaFoldDB" id="A0A9P5TSB6"/>
<dbReference type="Proteomes" id="UP000724874">
    <property type="component" value="Unassembled WGS sequence"/>
</dbReference>